<protein>
    <submittedName>
        <fullName evidence="8">Uncharacterized protein</fullName>
    </submittedName>
</protein>
<keyword evidence="1 4" id="KW-0597">Phosphoprotein</keyword>
<dbReference type="InterPro" id="IPR001867">
    <property type="entry name" value="OmpR/PhoB-type_DNA-bd"/>
</dbReference>
<dbReference type="InterPro" id="IPR016032">
    <property type="entry name" value="Sig_transdc_resp-reg_C-effctor"/>
</dbReference>
<dbReference type="InterPro" id="IPR011006">
    <property type="entry name" value="CheY-like_superfamily"/>
</dbReference>
<proteinExistence type="predicted"/>
<evidence type="ECO:0000256" key="1">
    <source>
        <dbReference type="ARBA" id="ARBA00022553"/>
    </source>
</evidence>
<dbReference type="AlphaFoldDB" id="A0A1Y5FB90"/>
<evidence type="ECO:0000313" key="9">
    <source>
        <dbReference type="Proteomes" id="UP000196531"/>
    </source>
</evidence>
<reference evidence="9" key="1">
    <citation type="journal article" date="2017" name="Proc. Natl. Acad. Sci. U.S.A.">
        <title>Simulation of Deepwater Horizon oil plume reveals substrate specialization within a complex community of hydrocarbon-degraders.</title>
        <authorList>
            <person name="Hu P."/>
            <person name="Dubinsky E.A."/>
            <person name="Probst A.J."/>
            <person name="Wang J."/>
            <person name="Sieber C.M.K."/>
            <person name="Tom L.M."/>
            <person name="Gardinali P."/>
            <person name="Banfield J.F."/>
            <person name="Atlas R.M."/>
            <person name="Andersen G.L."/>
        </authorList>
    </citation>
    <scope>NUCLEOTIDE SEQUENCE [LARGE SCALE GENOMIC DNA]</scope>
</reference>
<gene>
    <name evidence="8" type="ORF">A9Q84_04975</name>
</gene>
<dbReference type="PANTHER" id="PTHR48111">
    <property type="entry name" value="REGULATOR OF RPOS"/>
    <property type="match status" value="1"/>
</dbReference>
<dbReference type="GO" id="GO:0006355">
    <property type="term" value="P:regulation of DNA-templated transcription"/>
    <property type="evidence" value="ECO:0007669"/>
    <property type="project" value="InterPro"/>
</dbReference>
<dbReference type="GO" id="GO:0005829">
    <property type="term" value="C:cytosol"/>
    <property type="evidence" value="ECO:0007669"/>
    <property type="project" value="TreeGrafter"/>
</dbReference>
<accession>A0A1Y5FB90</accession>
<dbReference type="Pfam" id="PF00072">
    <property type="entry name" value="Response_reg"/>
    <property type="match status" value="1"/>
</dbReference>
<evidence type="ECO:0000256" key="3">
    <source>
        <dbReference type="ARBA" id="ARBA00023125"/>
    </source>
</evidence>
<feature type="domain" description="OmpR/PhoB-type" evidence="7">
    <location>
        <begin position="124"/>
        <end position="219"/>
    </location>
</feature>
<keyword evidence="2" id="KW-0902">Two-component regulatory system</keyword>
<dbReference type="CDD" id="cd00383">
    <property type="entry name" value="trans_reg_C"/>
    <property type="match status" value="1"/>
</dbReference>
<organism evidence="8 9">
    <name type="scientific">Halobacteriovorax marinus</name>
    <dbReference type="NCBI Taxonomy" id="97084"/>
    <lineage>
        <taxon>Bacteria</taxon>
        <taxon>Pseudomonadati</taxon>
        <taxon>Bdellovibrionota</taxon>
        <taxon>Bacteriovoracia</taxon>
        <taxon>Bacteriovoracales</taxon>
        <taxon>Halobacteriovoraceae</taxon>
        <taxon>Halobacteriovorax</taxon>
    </lineage>
</organism>
<sequence length="222" mass="25287">MTKILYIDDSQDNLTRFEEKLSSLFDISSESSPEKALDLAKDGRFDLILMDVLMPGKSGLELYHELVNSDWYDGVPVILKSNSRNEEVKLEALSLTKTDFISFGMSYEEIGLRIQNQVGKRAISSRVILGHSLILDIENIQALYEGECLGLTKQEFKILKTLSDKKLKSKRDLVSSVWGESHFVDDNNINTHLVNLRKKIEITSFRVKNIRNKGFILDSLKS</sequence>
<evidence type="ECO:0000256" key="4">
    <source>
        <dbReference type="PROSITE-ProRule" id="PRU00169"/>
    </source>
</evidence>
<dbReference type="PROSITE" id="PS51755">
    <property type="entry name" value="OMPR_PHOB"/>
    <property type="match status" value="1"/>
</dbReference>
<evidence type="ECO:0000259" key="7">
    <source>
        <dbReference type="PROSITE" id="PS51755"/>
    </source>
</evidence>
<evidence type="ECO:0000259" key="6">
    <source>
        <dbReference type="PROSITE" id="PS50110"/>
    </source>
</evidence>
<dbReference type="Gene3D" id="1.10.10.10">
    <property type="entry name" value="Winged helix-like DNA-binding domain superfamily/Winged helix DNA-binding domain"/>
    <property type="match status" value="1"/>
</dbReference>
<evidence type="ECO:0000313" key="8">
    <source>
        <dbReference type="EMBL" id="OUR98768.1"/>
    </source>
</evidence>
<dbReference type="SMART" id="SM00862">
    <property type="entry name" value="Trans_reg_C"/>
    <property type="match status" value="1"/>
</dbReference>
<dbReference type="PROSITE" id="PS50110">
    <property type="entry name" value="RESPONSE_REGULATORY"/>
    <property type="match status" value="1"/>
</dbReference>
<evidence type="ECO:0000256" key="2">
    <source>
        <dbReference type="ARBA" id="ARBA00023012"/>
    </source>
</evidence>
<dbReference type="SUPFAM" id="SSF52172">
    <property type="entry name" value="CheY-like"/>
    <property type="match status" value="1"/>
</dbReference>
<dbReference type="EMBL" id="MAAO01000004">
    <property type="protein sequence ID" value="OUR98768.1"/>
    <property type="molecule type" value="Genomic_DNA"/>
</dbReference>
<dbReference type="SMART" id="SM00448">
    <property type="entry name" value="REC"/>
    <property type="match status" value="1"/>
</dbReference>
<name>A0A1Y5FB90_9BACT</name>
<dbReference type="Gene3D" id="3.40.50.2300">
    <property type="match status" value="1"/>
</dbReference>
<dbReference type="SUPFAM" id="SSF46894">
    <property type="entry name" value="C-terminal effector domain of the bipartite response regulators"/>
    <property type="match status" value="1"/>
</dbReference>
<dbReference type="InterPro" id="IPR039420">
    <property type="entry name" value="WalR-like"/>
</dbReference>
<dbReference type="Pfam" id="PF00486">
    <property type="entry name" value="Trans_reg_C"/>
    <property type="match status" value="1"/>
</dbReference>
<dbReference type="PANTHER" id="PTHR48111:SF40">
    <property type="entry name" value="PHOSPHATE REGULON TRANSCRIPTIONAL REGULATORY PROTEIN PHOB"/>
    <property type="match status" value="1"/>
</dbReference>
<feature type="DNA-binding region" description="OmpR/PhoB-type" evidence="5">
    <location>
        <begin position="124"/>
        <end position="219"/>
    </location>
</feature>
<feature type="domain" description="Response regulatory" evidence="6">
    <location>
        <begin position="3"/>
        <end position="118"/>
    </location>
</feature>
<dbReference type="GO" id="GO:0000976">
    <property type="term" value="F:transcription cis-regulatory region binding"/>
    <property type="evidence" value="ECO:0007669"/>
    <property type="project" value="TreeGrafter"/>
</dbReference>
<dbReference type="GO" id="GO:0000156">
    <property type="term" value="F:phosphorelay response regulator activity"/>
    <property type="evidence" value="ECO:0007669"/>
    <property type="project" value="TreeGrafter"/>
</dbReference>
<feature type="modified residue" description="4-aspartylphosphate" evidence="4">
    <location>
        <position position="51"/>
    </location>
</feature>
<dbReference type="InterPro" id="IPR001789">
    <property type="entry name" value="Sig_transdc_resp-reg_receiver"/>
</dbReference>
<evidence type="ECO:0000256" key="5">
    <source>
        <dbReference type="PROSITE-ProRule" id="PRU01091"/>
    </source>
</evidence>
<dbReference type="Proteomes" id="UP000196531">
    <property type="component" value="Unassembled WGS sequence"/>
</dbReference>
<dbReference type="InterPro" id="IPR036388">
    <property type="entry name" value="WH-like_DNA-bd_sf"/>
</dbReference>
<comment type="caution">
    <text evidence="8">The sequence shown here is derived from an EMBL/GenBank/DDBJ whole genome shotgun (WGS) entry which is preliminary data.</text>
</comment>
<keyword evidence="3 5" id="KW-0238">DNA-binding</keyword>
<dbReference type="GO" id="GO:0032993">
    <property type="term" value="C:protein-DNA complex"/>
    <property type="evidence" value="ECO:0007669"/>
    <property type="project" value="TreeGrafter"/>
</dbReference>